<reference evidence="1 2" key="1">
    <citation type="submission" date="2020-04" db="EMBL/GenBank/DDBJ databases">
        <title>Molecular characterization of pseudomonads from Agaricus bisporus reveal novel blotch 2 pathogens in Western Europe.</title>
        <authorList>
            <person name="Taparia T."/>
            <person name="Krijger M."/>
            <person name="Haynes E."/>
            <person name="Elpinstone J.G."/>
            <person name="Noble R."/>
            <person name="Van Der Wolf J."/>
        </authorList>
    </citation>
    <scope>NUCLEOTIDE SEQUENCE [LARGE SCALE GENOMIC DNA]</scope>
    <source>
        <strain evidence="1 2">F1001</strain>
    </source>
</reference>
<evidence type="ECO:0000313" key="2">
    <source>
        <dbReference type="Proteomes" id="UP000582981"/>
    </source>
</evidence>
<proteinExistence type="predicted"/>
<name>A0A7Y7WEB2_9PSED</name>
<protein>
    <submittedName>
        <fullName evidence="1">Plasmid stabilization protein</fullName>
    </submittedName>
</protein>
<dbReference type="RefSeq" id="WP_177144415.1">
    <property type="nucleotide sequence ID" value="NZ_JACAPU010000015.1"/>
</dbReference>
<gene>
    <name evidence="1" type="ORF">HX829_15170</name>
</gene>
<evidence type="ECO:0000313" key="1">
    <source>
        <dbReference type="EMBL" id="NWB47830.1"/>
    </source>
</evidence>
<dbReference type="EMBL" id="JACAPU010000015">
    <property type="protein sequence ID" value="NWB47830.1"/>
    <property type="molecule type" value="Genomic_DNA"/>
</dbReference>
<accession>A0A7Y7WEB2</accession>
<dbReference type="Proteomes" id="UP000582981">
    <property type="component" value="Unassembled WGS sequence"/>
</dbReference>
<comment type="caution">
    <text evidence="1">The sequence shown here is derived from an EMBL/GenBank/DDBJ whole genome shotgun (WGS) entry which is preliminary data.</text>
</comment>
<organism evidence="1 2">
    <name type="scientific">Pseudomonas gingeri</name>
    <dbReference type="NCBI Taxonomy" id="117681"/>
    <lineage>
        <taxon>Bacteria</taxon>
        <taxon>Pseudomonadati</taxon>
        <taxon>Pseudomonadota</taxon>
        <taxon>Gammaproteobacteria</taxon>
        <taxon>Pseudomonadales</taxon>
        <taxon>Pseudomonadaceae</taxon>
        <taxon>Pseudomonas</taxon>
    </lineage>
</organism>
<sequence length="82" mass="9217">MTHILLSQTVARISNLKKNPIDSVTADGNFPVPPINRNEPALYCVPDTEYEAMMEFLEDMELVAICHERESAPTIKISLDDL</sequence>
<dbReference type="AlphaFoldDB" id="A0A7Y7WEB2"/>